<gene>
    <name evidence="1" type="ordered locus">ACL_0907</name>
</gene>
<reference evidence="1 2" key="1">
    <citation type="journal article" date="2011" name="J. Bacteriol.">
        <title>Complete genome and proteome of Acholeplasma laidlawii.</title>
        <authorList>
            <person name="Lazarev V.N."/>
            <person name="Levitskii S.A."/>
            <person name="Basovskii Y.I."/>
            <person name="Chukin M.M."/>
            <person name="Akopian T.A."/>
            <person name="Vereshchagin V.V."/>
            <person name="Kostrjukova E.S."/>
            <person name="Kovaleva G.Y."/>
            <person name="Kazanov M.D."/>
            <person name="Malko D.B."/>
            <person name="Vitreschak A.G."/>
            <person name="Sernova N.V."/>
            <person name="Gelfand M.S."/>
            <person name="Demina I.A."/>
            <person name="Serebryakova M.V."/>
            <person name="Galyamina M.A."/>
            <person name="Vtyurin N.N."/>
            <person name="Rogov S.I."/>
            <person name="Alexeev D.G."/>
            <person name="Ladygina V.G."/>
            <person name="Govorun V.M."/>
        </authorList>
    </citation>
    <scope>NUCLEOTIDE SEQUENCE [LARGE SCALE GENOMIC DNA]</scope>
    <source>
        <strain evidence="1 2">PG-8A</strain>
    </source>
</reference>
<dbReference type="EMBL" id="CP000896">
    <property type="protein sequence ID" value="ABX81520.1"/>
    <property type="molecule type" value="Genomic_DNA"/>
</dbReference>
<proteinExistence type="predicted"/>
<accession>A9NGP0</accession>
<dbReference type="Proteomes" id="UP000008558">
    <property type="component" value="Chromosome"/>
</dbReference>
<dbReference type="STRING" id="441768.ACL_0907"/>
<evidence type="ECO:0000313" key="2">
    <source>
        <dbReference type="Proteomes" id="UP000008558"/>
    </source>
</evidence>
<dbReference type="AlphaFoldDB" id="A9NGP0"/>
<dbReference type="KEGG" id="acl:ACL_0907"/>
<dbReference type="HOGENOM" id="CLU_3418667_0_0_14"/>
<evidence type="ECO:0000313" key="1">
    <source>
        <dbReference type="EMBL" id="ABX81520.1"/>
    </source>
</evidence>
<protein>
    <submittedName>
        <fullName evidence="1">Uncharacterized protein</fullName>
    </submittedName>
</protein>
<sequence length="25" mass="2657">MKAVLGAKVFPAITDLNMSAHDNVN</sequence>
<organism evidence="1 2">
    <name type="scientific">Acholeplasma laidlawii (strain PG-8A)</name>
    <dbReference type="NCBI Taxonomy" id="441768"/>
    <lineage>
        <taxon>Bacteria</taxon>
        <taxon>Bacillati</taxon>
        <taxon>Mycoplasmatota</taxon>
        <taxon>Mollicutes</taxon>
        <taxon>Acholeplasmatales</taxon>
        <taxon>Acholeplasmataceae</taxon>
        <taxon>Acholeplasma</taxon>
    </lineage>
</organism>
<keyword evidence="2" id="KW-1185">Reference proteome</keyword>
<name>A9NGP0_ACHLI</name>